<dbReference type="Pfam" id="PF00018">
    <property type="entry name" value="SH3_1"/>
    <property type="match status" value="1"/>
</dbReference>
<dbReference type="SMART" id="SM00288">
    <property type="entry name" value="VHS"/>
    <property type="match status" value="1"/>
</dbReference>
<dbReference type="SUPFAM" id="SSF50044">
    <property type="entry name" value="SH3-domain"/>
    <property type="match status" value="1"/>
</dbReference>
<dbReference type="GO" id="GO:0043130">
    <property type="term" value="F:ubiquitin binding"/>
    <property type="evidence" value="ECO:0007669"/>
    <property type="project" value="InterPro"/>
</dbReference>
<dbReference type="FunFam" id="1.25.40.90:FF:000009">
    <property type="entry name" value="Putative signal transducing adapter molecule 1"/>
    <property type="match status" value="1"/>
</dbReference>
<evidence type="ECO:0000256" key="6">
    <source>
        <dbReference type="ARBA" id="ARBA00022927"/>
    </source>
</evidence>
<dbReference type="HOGENOM" id="CLU_373498_0_0_1"/>
<keyword evidence="5" id="KW-0967">Endosome</keyword>
<comment type="subcellular location">
    <subcellularLocation>
        <location evidence="1">Endosome</location>
    </subcellularLocation>
</comment>
<dbReference type="PROSITE" id="PS50330">
    <property type="entry name" value="UIM"/>
    <property type="match status" value="1"/>
</dbReference>
<dbReference type="Pfam" id="PF02809">
    <property type="entry name" value="UIM"/>
    <property type="match status" value="1"/>
</dbReference>
<keyword evidence="3" id="KW-0728">SH3 domain</keyword>
<organism evidence="8">
    <name type="scientific">Magallana gigas</name>
    <name type="common">Pacific oyster</name>
    <name type="synonym">Crassostrea gigas</name>
    <dbReference type="NCBI Taxonomy" id="29159"/>
    <lineage>
        <taxon>Eukaryota</taxon>
        <taxon>Metazoa</taxon>
        <taxon>Spiralia</taxon>
        <taxon>Lophotrochozoa</taxon>
        <taxon>Mollusca</taxon>
        <taxon>Bivalvia</taxon>
        <taxon>Autobranchia</taxon>
        <taxon>Pteriomorphia</taxon>
        <taxon>Ostreida</taxon>
        <taxon>Ostreoidea</taxon>
        <taxon>Ostreidae</taxon>
        <taxon>Magallana</taxon>
    </lineage>
</organism>
<feature type="compositionally biased region" description="Pro residues" evidence="7">
    <location>
        <begin position="416"/>
        <end position="434"/>
    </location>
</feature>
<dbReference type="EMBL" id="JH816162">
    <property type="protein sequence ID" value="EKC28935.1"/>
    <property type="molecule type" value="Genomic_DNA"/>
</dbReference>
<proteinExistence type="inferred from homology"/>
<dbReference type="SUPFAM" id="SSF48464">
    <property type="entry name" value="ENTH/VHS domain"/>
    <property type="match status" value="1"/>
</dbReference>
<comment type="similarity">
    <text evidence="2">Belongs to the STAM family.</text>
</comment>
<dbReference type="SMART" id="SM00726">
    <property type="entry name" value="UIM"/>
    <property type="match status" value="1"/>
</dbReference>
<dbReference type="PROSITE" id="PS50179">
    <property type="entry name" value="VHS"/>
    <property type="match status" value="1"/>
</dbReference>
<evidence type="ECO:0000256" key="3">
    <source>
        <dbReference type="ARBA" id="ARBA00022443"/>
    </source>
</evidence>
<gene>
    <name evidence="8" type="ORF">CGI_10016438</name>
</gene>
<feature type="compositionally biased region" description="Polar residues" evidence="7">
    <location>
        <begin position="394"/>
        <end position="415"/>
    </location>
</feature>
<dbReference type="Pfam" id="PF00790">
    <property type="entry name" value="VHS"/>
    <property type="match status" value="1"/>
</dbReference>
<dbReference type="GO" id="GO:0035091">
    <property type="term" value="F:phosphatidylinositol binding"/>
    <property type="evidence" value="ECO:0007669"/>
    <property type="project" value="InterPro"/>
</dbReference>
<dbReference type="FunCoup" id="K1QJ88">
    <property type="interactions" value="1000"/>
</dbReference>
<evidence type="ECO:0000256" key="1">
    <source>
        <dbReference type="ARBA" id="ARBA00004177"/>
    </source>
</evidence>
<evidence type="ECO:0000313" key="8">
    <source>
        <dbReference type="EMBL" id="EKC28935.1"/>
    </source>
</evidence>
<dbReference type="PANTHER" id="PTHR45929">
    <property type="entry name" value="JAK PATHWAY SIGNAL TRANSDUCTION ADAPTOR MOLECULE"/>
    <property type="match status" value="1"/>
</dbReference>
<name>K1QJ88_MAGGI</name>
<dbReference type="PROSITE" id="PS50002">
    <property type="entry name" value="SH3"/>
    <property type="match status" value="1"/>
</dbReference>
<dbReference type="CDD" id="cd03568">
    <property type="entry name" value="VHS_STAM"/>
    <property type="match status" value="1"/>
</dbReference>
<dbReference type="GO" id="GO:0043328">
    <property type="term" value="P:protein transport to vacuole involved in ubiquitin-dependent protein catabolic process via the multivesicular body sorting pathway"/>
    <property type="evidence" value="ECO:0007669"/>
    <property type="project" value="TreeGrafter"/>
</dbReference>
<evidence type="ECO:0000256" key="5">
    <source>
        <dbReference type="ARBA" id="ARBA00022753"/>
    </source>
</evidence>
<evidence type="ECO:0000256" key="4">
    <source>
        <dbReference type="ARBA" id="ARBA00022448"/>
    </source>
</evidence>
<reference evidence="8" key="1">
    <citation type="journal article" date="2012" name="Nature">
        <title>The oyster genome reveals stress adaptation and complexity of shell formation.</title>
        <authorList>
            <person name="Zhang G."/>
            <person name="Fang X."/>
            <person name="Guo X."/>
            <person name="Li L."/>
            <person name="Luo R."/>
            <person name="Xu F."/>
            <person name="Yang P."/>
            <person name="Zhang L."/>
            <person name="Wang X."/>
            <person name="Qi H."/>
            <person name="Xiong Z."/>
            <person name="Que H."/>
            <person name="Xie Y."/>
            <person name="Holland P.W."/>
            <person name="Paps J."/>
            <person name="Zhu Y."/>
            <person name="Wu F."/>
            <person name="Chen Y."/>
            <person name="Wang J."/>
            <person name="Peng C."/>
            <person name="Meng J."/>
            <person name="Yang L."/>
            <person name="Liu J."/>
            <person name="Wen B."/>
            <person name="Zhang N."/>
            <person name="Huang Z."/>
            <person name="Zhu Q."/>
            <person name="Feng Y."/>
            <person name="Mount A."/>
            <person name="Hedgecock D."/>
            <person name="Xu Z."/>
            <person name="Liu Y."/>
            <person name="Domazet-Loso T."/>
            <person name="Du Y."/>
            <person name="Sun X."/>
            <person name="Zhang S."/>
            <person name="Liu B."/>
            <person name="Cheng P."/>
            <person name="Jiang X."/>
            <person name="Li J."/>
            <person name="Fan D."/>
            <person name="Wang W."/>
            <person name="Fu W."/>
            <person name="Wang T."/>
            <person name="Wang B."/>
            <person name="Zhang J."/>
            <person name="Peng Z."/>
            <person name="Li Y."/>
            <person name="Li N."/>
            <person name="Wang J."/>
            <person name="Chen M."/>
            <person name="He Y."/>
            <person name="Tan F."/>
            <person name="Song X."/>
            <person name="Zheng Q."/>
            <person name="Huang R."/>
            <person name="Yang H."/>
            <person name="Du X."/>
            <person name="Chen L."/>
            <person name="Yang M."/>
            <person name="Gaffney P.M."/>
            <person name="Wang S."/>
            <person name="Luo L."/>
            <person name="She Z."/>
            <person name="Ming Y."/>
            <person name="Huang W."/>
            <person name="Zhang S."/>
            <person name="Huang B."/>
            <person name="Zhang Y."/>
            <person name="Qu T."/>
            <person name="Ni P."/>
            <person name="Miao G."/>
            <person name="Wang J."/>
            <person name="Wang Q."/>
            <person name="Steinberg C.E."/>
            <person name="Wang H."/>
            <person name="Li N."/>
            <person name="Qian L."/>
            <person name="Zhang G."/>
            <person name="Li Y."/>
            <person name="Yang H."/>
            <person name="Liu X."/>
            <person name="Wang J."/>
            <person name="Yin Y."/>
            <person name="Wang J."/>
        </authorList>
    </citation>
    <scope>NUCLEOTIDE SEQUENCE [LARGE SCALE GENOMIC DNA]</scope>
    <source>
        <strain evidence="8">05x7-T-G4-1.051#20</strain>
    </source>
</reference>
<protein>
    <submittedName>
        <fullName evidence="8">Signal transducing adapter molecule 2</fullName>
    </submittedName>
</protein>
<dbReference type="InterPro" id="IPR001452">
    <property type="entry name" value="SH3_domain"/>
</dbReference>
<dbReference type="InterPro" id="IPR036028">
    <property type="entry name" value="SH3-like_dom_sf"/>
</dbReference>
<dbReference type="SMART" id="SM00326">
    <property type="entry name" value="SH3"/>
    <property type="match status" value="1"/>
</dbReference>
<keyword evidence="4" id="KW-0813">Transport</keyword>
<dbReference type="PANTHER" id="PTHR45929:SF3">
    <property type="entry name" value="JAK PATHWAY SIGNAL TRANSDUCTION ADAPTOR MOLECULE"/>
    <property type="match status" value="1"/>
</dbReference>
<feature type="region of interest" description="Disordered" evidence="7">
    <location>
        <begin position="383"/>
        <end position="446"/>
    </location>
</feature>
<dbReference type="InParanoid" id="K1QJ88"/>
<dbReference type="PRINTS" id="PR00452">
    <property type="entry name" value="SH3DOMAIN"/>
</dbReference>
<dbReference type="AlphaFoldDB" id="K1QJ88"/>
<accession>K1QJ88</accession>
<dbReference type="InterPro" id="IPR003903">
    <property type="entry name" value="UIM_dom"/>
</dbReference>
<dbReference type="GO" id="GO:0033565">
    <property type="term" value="C:ESCRT-0 complex"/>
    <property type="evidence" value="ECO:0007669"/>
    <property type="project" value="TreeGrafter"/>
</dbReference>
<evidence type="ECO:0000256" key="2">
    <source>
        <dbReference type="ARBA" id="ARBA00009666"/>
    </source>
</evidence>
<dbReference type="InterPro" id="IPR008942">
    <property type="entry name" value="ENTH_VHS"/>
</dbReference>
<dbReference type="CDD" id="cd21388">
    <property type="entry name" value="GAT_STAM"/>
    <property type="match status" value="1"/>
</dbReference>
<dbReference type="Gene3D" id="1.20.5.1940">
    <property type="match status" value="1"/>
</dbReference>
<dbReference type="InterPro" id="IPR050670">
    <property type="entry name" value="STAM"/>
</dbReference>
<dbReference type="Gene3D" id="1.25.40.90">
    <property type="match status" value="1"/>
</dbReference>
<dbReference type="CDD" id="cd11820">
    <property type="entry name" value="SH3_STAM"/>
    <property type="match status" value="1"/>
</dbReference>
<keyword evidence="6" id="KW-0653">Protein transport</keyword>
<dbReference type="Gene3D" id="2.30.30.40">
    <property type="entry name" value="SH3 Domains"/>
    <property type="match status" value="1"/>
</dbReference>
<sequence>MPLFTPTTPFDGDVEKATSEMNTEENWAVIMDIVDKVNTTNGSKDCLRSIAKRLNHRVPFVAMQALTLLDACVNNCGRPFHLEVSSRDFISECRTLINQKAHPKVAQKLKSMIKKWAESKEFKDEPTLSLIPSFYSSLKSEGIDFNDPDAPTKKTVQLSSNPDVANSQQEEDDLAKAIALSLKDSEKSSVKTTSLYPTGINSSAIYATSSKPKEVRKVRALYDFEAAEDNELTFKSGEFISVTDDSDANWWKGFNHRGEGLFPANFVTSDLTVEPEESKAEKAVKFKEEVQVLDFESDDVTIDEGKIDEALQLIQNADPTGETQTDSTEMLRLENQCSRMGPLIDTELEKIDKKHASLCELNSKVVEAMQMYHNLMKETPAPYGYKGQQPPPSVSYSFPSQGAYNGQPQFQSGPSQLPPASRPQGPMPGGPMPLPQGAMPQNPGMVPQMPPNQMSINPQSYMPQGPSSQSYSKILVITTATGRATRLARDTPLPGVFSPARRLTNGSLRTPVSNKRKLTVKLASAGTNDIGKAAQTQVKSPPCNLYIGNNFCVRIYDFFDLQNSIQNNKRGGLVHIDFDPAVHFKAMTLSEGAEKIWSVPNAGGNSVISEVLSFETFHRCFHAELLRTEMEVSYFPEGGSITDYVCDIFGTKVGVSVTRAMKYRGEYTEEDATNLLTKKLKGVNQANRNTLERWNKQILHVWVQNKEAANLVTRAWQDLPPDLVTNTMVVVSRTRRSDFIFYNP</sequence>
<evidence type="ECO:0000256" key="7">
    <source>
        <dbReference type="SAM" id="MobiDB-lite"/>
    </source>
</evidence>
<dbReference type="InterPro" id="IPR002014">
    <property type="entry name" value="VHS_dom"/>
</dbReference>